<accession>A0AAV1MTH5</accession>
<evidence type="ECO:0000313" key="1">
    <source>
        <dbReference type="EMBL" id="CAK6950273.1"/>
    </source>
</evidence>
<evidence type="ECO:0000313" key="2">
    <source>
        <dbReference type="Proteomes" id="UP001314229"/>
    </source>
</evidence>
<sequence>MIHLTRNYSNDIGMSFGLDKCVYRNICNEYGLEVLRSEWKTPPKVAEKNRAKILWDFPIHTGKLVMANQPDILLMDKQQKKAVVIDVVIPSDNSIRKKEQEKLGKYQGLKEELEKMWGVEVTVVPEVIGALGAVTHKQGEWIQQIQGQYFSVSQRTERDPTLKVILRTPETSHVT</sequence>
<dbReference type="PANTHER" id="PTHR35450:SF2">
    <property type="entry name" value="REVERSE TRANSCRIPTASE DOMAIN-CONTAINING PROTEIN"/>
    <property type="match status" value="1"/>
</dbReference>
<gene>
    <name evidence="1" type="ORF">FSCOSCO3_A017275</name>
</gene>
<name>A0AAV1MTH5_SCOSC</name>
<dbReference type="PANTHER" id="PTHR35450">
    <property type="entry name" value="REVERSE TRANSCRIPTASE DOMAIN-CONTAINING PROTEIN"/>
    <property type="match status" value="1"/>
</dbReference>
<organism evidence="1 2">
    <name type="scientific">Scomber scombrus</name>
    <name type="common">Atlantic mackerel</name>
    <name type="synonym">Scomber vernalis</name>
    <dbReference type="NCBI Taxonomy" id="13677"/>
    <lineage>
        <taxon>Eukaryota</taxon>
        <taxon>Metazoa</taxon>
        <taxon>Chordata</taxon>
        <taxon>Craniata</taxon>
        <taxon>Vertebrata</taxon>
        <taxon>Euteleostomi</taxon>
        <taxon>Actinopterygii</taxon>
        <taxon>Neopterygii</taxon>
        <taxon>Teleostei</taxon>
        <taxon>Neoteleostei</taxon>
        <taxon>Acanthomorphata</taxon>
        <taxon>Pelagiaria</taxon>
        <taxon>Scombriformes</taxon>
        <taxon>Scombridae</taxon>
        <taxon>Scomber</taxon>
    </lineage>
</organism>
<dbReference type="EMBL" id="CAWUFR010000003">
    <property type="protein sequence ID" value="CAK6950273.1"/>
    <property type="molecule type" value="Genomic_DNA"/>
</dbReference>
<dbReference type="Proteomes" id="UP001314229">
    <property type="component" value="Unassembled WGS sequence"/>
</dbReference>
<protein>
    <submittedName>
        <fullName evidence="1">Uncharacterized protein LOC127616771</fullName>
    </submittedName>
</protein>
<proteinExistence type="predicted"/>
<comment type="caution">
    <text evidence="1">The sequence shown here is derived from an EMBL/GenBank/DDBJ whole genome shotgun (WGS) entry which is preliminary data.</text>
</comment>
<keyword evidence="2" id="KW-1185">Reference proteome</keyword>
<reference evidence="1 2" key="1">
    <citation type="submission" date="2024-01" db="EMBL/GenBank/DDBJ databases">
        <authorList>
            <person name="Alioto T."/>
            <person name="Alioto T."/>
            <person name="Gomez Garrido J."/>
        </authorList>
    </citation>
    <scope>NUCLEOTIDE SEQUENCE [LARGE SCALE GENOMIC DNA]</scope>
</reference>
<dbReference type="AlphaFoldDB" id="A0AAV1MTH5"/>